<comment type="cofactor">
    <cofactor evidence="1">
        <name>FAD</name>
        <dbReference type="ChEBI" id="CHEBI:57692"/>
    </cofactor>
</comment>
<dbReference type="InterPro" id="IPR050775">
    <property type="entry name" value="FAD-binding_Monooxygenases"/>
</dbReference>
<dbReference type="GO" id="GO:0004499">
    <property type="term" value="F:N,N-dimethylaniline monooxygenase activity"/>
    <property type="evidence" value="ECO:0007669"/>
    <property type="project" value="InterPro"/>
</dbReference>
<dbReference type="RefSeq" id="WP_004600760.1">
    <property type="nucleotide sequence ID" value="NZ_HF541866.1"/>
</dbReference>
<organism evidence="8 11">
    <name type="scientific">Corynebacterium otitidis ATCC 51513</name>
    <dbReference type="NCBI Taxonomy" id="883169"/>
    <lineage>
        <taxon>Bacteria</taxon>
        <taxon>Bacillati</taxon>
        <taxon>Actinomycetota</taxon>
        <taxon>Actinomycetes</taxon>
        <taxon>Mycobacteriales</taxon>
        <taxon>Corynebacteriaceae</taxon>
        <taxon>Corynebacterium</taxon>
    </lineage>
</organism>
<dbReference type="HOGENOM" id="CLU_006937_8_2_11"/>
<dbReference type="PATRIC" id="fig|883169.3.peg.836"/>
<evidence type="ECO:0000256" key="2">
    <source>
        <dbReference type="ARBA" id="ARBA00010139"/>
    </source>
</evidence>
<dbReference type="Pfam" id="PF00743">
    <property type="entry name" value="FMO-like"/>
    <property type="match status" value="1"/>
</dbReference>
<evidence type="ECO:0000313" key="9">
    <source>
        <dbReference type="EMBL" id="EJZ82197.1"/>
    </source>
</evidence>
<feature type="compositionally biased region" description="Basic and acidic residues" evidence="7">
    <location>
        <begin position="17"/>
        <end position="42"/>
    </location>
</feature>
<dbReference type="STRING" id="29321.AAV33_01335"/>
<dbReference type="InterPro" id="IPR036188">
    <property type="entry name" value="FAD/NAD-bd_sf"/>
</dbReference>
<comment type="caution">
    <text evidence="8">The sequence shown here is derived from an EMBL/GenBank/DDBJ whole genome shotgun (WGS) entry which is preliminary data.</text>
</comment>
<comment type="similarity">
    <text evidence="2">Belongs to the FAD-binding monooxygenase family.</text>
</comment>
<name>I7LBU6_9CORY</name>
<keyword evidence="6 8" id="KW-0560">Oxidoreductase</keyword>
<evidence type="ECO:0000256" key="6">
    <source>
        <dbReference type="ARBA" id="ARBA00023002"/>
    </source>
</evidence>
<dbReference type="GO" id="GO:0018667">
    <property type="term" value="F:cyclohexanone monooxygenase activity"/>
    <property type="evidence" value="ECO:0007669"/>
    <property type="project" value="UniProtKB-EC"/>
</dbReference>
<evidence type="ECO:0000256" key="3">
    <source>
        <dbReference type="ARBA" id="ARBA00022630"/>
    </source>
</evidence>
<sequence length="611" mass="69981">MSLSPLSGNDHVTTQSETERRYAEERDKRKAARGTKEQDYTRLEQIIDPDKQDPHKKVEPREPVFDDVEVTIIGGGWAGLMTGAEFKKAGRDVRILDKAGDFGGVWYWNRYPGLMCDTASVVYLPLLEETGYKPTEFYAHGPEIRHHAQRIGEHFDLYDGALFHTRVTELKWLEDKKRWQVSTNRGDKFTTQFISMGIGALSTPRMPSFEGVQDFKGDWFHTARWDYSITGGTPEGEPMDKLKDKKVAIIGTGATALQAVPELGKTAKELYVIQRTPTAVAERNNGPLHYDWWDELTAKEGWQDVLYNNFLDHAEEWKFGKLPSKDNPNLLDDGWTQMGELAVNELSKIEGEITPEAYKQAMYNNDDRIQAEIRDRVDELVKDPDAAENLKAWYHRWCKRPGFHDEYLQSFNQDNVHLVDTEGKGVEKITENGVVVAGREYEVDLIVYGTGFQYLRNAAKDADFEIIGRDGEKLIDKWNDGMLSYLGYFTHDFPNLFFQQSVQASFLTSNVSQNYRWGAKAVRDVVEHALKNGYDTFEADQEAEDDWVHYLETEGNVADDPDCTPGYYNNEGNEIGIEQKRSVGDPRGQKVFFNMIEEWRKDGEFKGLTFA</sequence>
<dbReference type="PANTHER" id="PTHR43098">
    <property type="entry name" value="L-ORNITHINE N(5)-MONOOXYGENASE-RELATED"/>
    <property type="match status" value="1"/>
</dbReference>
<protein>
    <submittedName>
        <fullName evidence="8">Cyclohexanone monooxygenase</fullName>
        <ecNumber evidence="8">1.14.13.22</ecNumber>
    </submittedName>
</protein>
<dbReference type="GO" id="GO:0050660">
    <property type="term" value="F:flavin adenine dinucleotide binding"/>
    <property type="evidence" value="ECO:0007669"/>
    <property type="project" value="InterPro"/>
</dbReference>
<evidence type="ECO:0000313" key="10">
    <source>
        <dbReference type="Proteomes" id="UP000006078"/>
    </source>
</evidence>
<dbReference type="EMBL" id="CAJZ01000096">
    <property type="protein sequence ID" value="CCI83389.1"/>
    <property type="molecule type" value="Genomic_DNA"/>
</dbReference>
<keyword evidence="10" id="KW-1185">Reference proteome</keyword>
<gene>
    <name evidence="8" type="ORF">BN46_0653</name>
    <name evidence="9" type="ORF">HMPREF9719_00870</name>
</gene>
<dbReference type="EC" id="1.14.13.22" evidence="8"/>
<feature type="compositionally biased region" description="Basic and acidic residues" evidence="7">
    <location>
        <begin position="48"/>
        <end position="60"/>
    </location>
</feature>
<feature type="region of interest" description="Disordered" evidence="7">
    <location>
        <begin position="1"/>
        <end position="60"/>
    </location>
</feature>
<keyword evidence="4" id="KW-0274">FAD</keyword>
<dbReference type="InterPro" id="IPR020946">
    <property type="entry name" value="Flavin_mOase-like"/>
</dbReference>
<reference evidence="8 11" key="1">
    <citation type="journal article" date="2012" name="J. Bacteriol.">
        <title>Draft Genome Sequence of Turicella otitidis ATCC 51513, Isolated from Middle Ear Fluid from a Child with Otitis Media.</title>
        <authorList>
            <person name="Brinkrolf K."/>
            <person name="Schneider J."/>
            <person name="Knecht M."/>
            <person name="Ruckert C."/>
            <person name="Tauch A."/>
        </authorList>
    </citation>
    <scope>NUCLEOTIDE SEQUENCE [LARGE SCALE GENOMIC DNA]</scope>
    <source>
        <strain evidence="8 11">ATCC 51513</strain>
    </source>
</reference>
<dbReference type="Gene3D" id="3.50.50.60">
    <property type="entry name" value="FAD/NAD(P)-binding domain"/>
    <property type="match status" value="2"/>
</dbReference>
<dbReference type="AlphaFoldDB" id="I7LBU6"/>
<keyword evidence="8" id="KW-0503">Monooxygenase</keyword>
<dbReference type="GO" id="GO:0050661">
    <property type="term" value="F:NADP binding"/>
    <property type="evidence" value="ECO:0007669"/>
    <property type="project" value="InterPro"/>
</dbReference>
<dbReference type="Proteomes" id="UP000011016">
    <property type="component" value="Unassembled WGS sequence"/>
</dbReference>
<proteinExistence type="inferred from homology"/>
<accession>I7LBU6</accession>
<dbReference type="EMBL" id="AHAE01000039">
    <property type="protein sequence ID" value="EJZ82197.1"/>
    <property type="molecule type" value="Genomic_DNA"/>
</dbReference>
<evidence type="ECO:0000256" key="5">
    <source>
        <dbReference type="ARBA" id="ARBA00022857"/>
    </source>
</evidence>
<dbReference type="OrthoDB" id="5168853at2"/>
<dbReference type="Proteomes" id="UP000006078">
    <property type="component" value="Unassembled WGS sequence"/>
</dbReference>
<evidence type="ECO:0000256" key="1">
    <source>
        <dbReference type="ARBA" id="ARBA00001974"/>
    </source>
</evidence>
<keyword evidence="5" id="KW-0521">NADP</keyword>
<reference evidence="9 10" key="2">
    <citation type="submission" date="2012-08" db="EMBL/GenBank/DDBJ databases">
        <title>The Genome Sequence of Turicella otitidis ATCC 51513.</title>
        <authorList>
            <consortium name="The Broad Institute Genome Sequencing Platform"/>
            <person name="Earl A."/>
            <person name="Ward D."/>
            <person name="Feldgarden M."/>
            <person name="Gevers D."/>
            <person name="Huys G."/>
            <person name="Walker B."/>
            <person name="Young S.K."/>
            <person name="Zeng Q."/>
            <person name="Gargeya S."/>
            <person name="Fitzgerald M."/>
            <person name="Haas B."/>
            <person name="Abouelleil A."/>
            <person name="Alvarado L."/>
            <person name="Arachchi H.M."/>
            <person name="Berlin A.M."/>
            <person name="Chapman S.B."/>
            <person name="Goldberg J."/>
            <person name="Griggs A."/>
            <person name="Gujja S."/>
            <person name="Hansen M."/>
            <person name="Howarth C."/>
            <person name="Imamovic A."/>
            <person name="Larimer J."/>
            <person name="McCowen C."/>
            <person name="Montmayeur A."/>
            <person name="Murphy C."/>
            <person name="Neiman D."/>
            <person name="Pearson M."/>
            <person name="Priest M."/>
            <person name="Roberts A."/>
            <person name="Saif S."/>
            <person name="Shea T."/>
            <person name="Sisk P."/>
            <person name="Sykes S."/>
            <person name="Wortman J."/>
            <person name="Nusbaum C."/>
            <person name="Birren B."/>
        </authorList>
    </citation>
    <scope>NUCLEOTIDE SEQUENCE [LARGE SCALE GENOMIC DNA]</scope>
    <source>
        <strain evidence="9 10">ATCC 51513</strain>
    </source>
</reference>
<dbReference type="SUPFAM" id="SSF51905">
    <property type="entry name" value="FAD/NAD(P)-binding domain"/>
    <property type="match status" value="1"/>
</dbReference>
<evidence type="ECO:0000256" key="4">
    <source>
        <dbReference type="ARBA" id="ARBA00022827"/>
    </source>
</evidence>
<keyword evidence="3" id="KW-0285">Flavoprotein</keyword>
<evidence type="ECO:0000313" key="8">
    <source>
        <dbReference type="EMBL" id="CCI83389.1"/>
    </source>
</evidence>
<feature type="compositionally biased region" description="Polar residues" evidence="7">
    <location>
        <begin position="1"/>
        <end position="16"/>
    </location>
</feature>
<evidence type="ECO:0000256" key="7">
    <source>
        <dbReference type="SAM" id="MobiDB-lite"/>
    </source>
</evidence>
<evidence type="ECO:0000313" key="11">
    <source>
        <dbReference type="Proteomes" id="UP000011016"/>
    </source>
</evidence>
<dbReference type="eggNOG" id="COG2072">
    <property type="taxonomic scope" value="Bacteria"/>
</dbReference>
<dbReference type="PANTHER" id="PTHR43098:SF2">
    <property type="entry name" value="FAD-BINDING MONOOXYGENASE AUSB-RELATED"/>
    <property type="match status" value="1"/>
</dbReference>